<evidence type="ECO:0000256" key="3">
    <source>
        <dbReference type="ARBA" id="ARBA00022692"/>
    </source>
</evidence>
<evidence type="ECO:0000313" key="9">
    <source>
        <dbReference type="Proteomes" id="UP000202440"/>
    </source>
</evidence>
<dbReference type="AlphaFoldDB" id="A0A222FIM3"/>
<dbReference type="Pfam" id="PF00482">
    <property type="entry name" value="T2SSF"/>
    <property type="match status" value="1"/>
</dbReference>
<dbReference type="Gene3D" id="1.20.81.30">
    <property type="entry name" value="Type II secretion system (T2SS), domain F"/>
    <property type="match status" value="1"/>
</dbReference>
<sequence>MNLVLLALGVGLLLLAAGLEWRRAPWRQRLSRLNATARLDPSHLFQHQGQWQHWLQARGLWPTAFVWQHQRTVLVISQLSLAALMLLVNMLWPSLTTIYLLLSWLCAAVILLVAQLLWSHRQWLQQCEQQLPQALEQLSRATAAGLGLQQALSQIGEELPAPLADEFGWLLQRLRIGDPIEQVLEQAGERLPLRSYRFFCLALLLNIETGGRLSQVLASQSQQLKARQRAQQKLQTLTSEPRMAANVVALIPLLMFVALFWLSPSHVAFLLHDSSGQSMLGYAVASVLLGLAVIRLLLLRAAR</sequence>
<dbReference type="EMBL" id="CP022530">
    <property type="protein sequence ID" value="ASP38838.1"/>
    <property type="molecule type" value="Genomic_DNA"/>
</dbReference>
<evidence type="ECO:0000259" key="7">
    <source>
        <dbReference type="Pfam" id="PF00482"/>
    </source>
</evidence>
<evidence type="ECO:0000313" key="8">
    <source>
        <dbReference type="EMBL" id="ASP38838.1"/>
    </source>
</evidence>
<feature type="domain" description="Type II secretion system protein GspF" evidence="7">
    <location>
        <begin position="135"/>
        <end position="259"/>
    </location>
</feature>
<evidence type="ECO:0000256" key="4">
    <source>
        <dbReference type="ARBA" id="ARBA00022989"/>
    </source>
</evidence>
<keyword evidence="2" id="KW-1003">Cell membrane</keyword>
<name>A0A222FIM3_9GAMM</name>
<feature type="transmembrane region" description="Helical" evidence="6">
    <location>
        <begin position="74"/>
        <end position="92"/>
    </location>
</feature>
<dbReference type="InterPro" id="IPR018076">
    <property type="entry name" value="T2SS_GspF_dom"/>
</dbReference>
<dbReference type="InterPro" id="IPR042094">
    <property type="entry name" value="T2SS_GspF_sf"/>
</dbReference>
<keyword evidence="3 6" id="KW-0812">Transmembrane</keyword>
<keyword evidence="4 6" id="KW-1133">Transmembrane helix</keyword>
<protein>
    <recommendedName>
        <fullName evidence="7">Type II secretion system protein GspF domain-containing protein</fullName>
    </recommendedName>
</protein>
<dbReference type="Proteomes" id="UP000202440">
    <property type="component" value="Chromosome"/>
</dbReference>
<comment type="subcellular location">
    <subcellularLocation>
        <location evidence="1">Cell membrane</location>
        <topology evidence="1">Multi-pass membrane protein</topology>
    </subcellularLocation>
</comment>
<evidence type="ECO:0000256" key="1">
    <source>
        <dbReference type="ARBA" id="ARBA00004651"/>
    </source>
</evidence>
<dbReference type="GO" id="GO:0005886">
    <property type="term" value="C:plasma membrane"/>
    <property type="evidence" value="ECO:0007669"/>
    <property type="project" value="UniProtKB-SubCell"/>
</dbReference>
<dbReference type="PANTHER" id="PTHR35007">
    <property type="entry name" value="INTEGRAL MEMBRANE PROTEIN-RELATED"/>
    <property type="match status" value="1"/>
</dbReference>
<dbReference type="OrthoDB" id="5611741at2"/>
<dbReference type="RefSeq" id="WP_094060024.1">
    <property type="nucleotide sequence ID" value="NZ_CP022530.1"/>
</dbReference>
<proteinExistence type="predicted"/>
<reference evidence="8 9" key="1">
    <citation type="submission" date="2017-07" db="EMBL/GenBank/DDBJ databases">
        <title>Annotated genome sequence of Bacterioplanes sanyensis isolated from Red Sea.</title>
        <authorList>
            <person name="Rehman Z.U."/>
        </authorList>
    </citation>
    <scope>NUCLEOTIDE SEQUENCE [LARGE SCALE GENOMIC DNA]</scope>
    <source>
        <strain evidence="8 9">NV9</strain>
    </source>
</reference>
<feature type="transmembrane region" description="Helical" evidence="6">
    <location>
        <begin position="279"/>
        <end position="298"/>
    </location>
</feature>
<feature type="transmembrane region" description="Helical" evidence="6">
    <location>
        <begin position="98"/>
        <end position="118"/>
    </location>
</feature>
<dbReference type="PANTHER" id="PTHR35007:SF1">
    <property type="entry name" value="PILUS ASSEMBLY PROTEIN"/>
    <property type="match status" value="1"/>
</dbReference>
<evidence type="ECO:0000256" key="6">
    <source>
        <dbReference type="SAM" id="Phobius"/>
    </source>
</evidence>
<organism evidence="8 9">
    <name type="scientific">Bacterioplanes sanyensis</name>
    <dbReference type="NCBI Taxonomy" id="1249553"/>
    <lineage>
        <taxon>Bacteria</taxon>
        <taxon>Pseudomonadati</taxon>
        <taxon>Pseudomonadota</taxon>
        <taxon>Gammaproteobacteria</taxon>
        <taxon>Oceanospirillales</taxon>
        <taxon>Oceanospirillaceae</taxon>
        <taxon>Bacterioplanes</taxon>
    </lineage>
</organism>
<keyword evidence="9" id="KW-1185">Reference proteome</keyword>
<dbReference type="KEGG" id="bsan:CHH28_09160"/>
<gene>
    <name evidence="8" type="ORF">CHH28_09160</name>
</gene>
<accession>A0A222FIM3</accession>
<evidence type="ECO:0000256" key="2">
    <source>
        <dbReference type="ARBA" id="ARBA00022475"/>
    </source>
</evidence>
<keyword evidence="5 6" id="KW-0472">Membrane</keyword>
<evidence type="ECO:0000256" key="5">
    <source>
        <dbReference type="ARBA" id="ARBA00023136"/>
    </source>
</evidence>
<feature type="transmembrane region" description="Helical" evidence="6">
    <location>
        <begin position="243"/>
        <end position="263"/>
    </location>
</feature>